<dbReference type="EMBL" id="BNCP01000008">
    <property type="protein sequence ID" value="GIL76023.1"/>
    <property type="molecule type" value="Genomic_DNA"/>
</dbReference>
<comment type="caution">
    <text evidence="4">The sequence shown here is derived from an EMBL/GenBank/DDBJ whole genome shotgun (WGS) entry which is preliminary data.</text>
</comment>
<feature type="compositionally biased region" description="Pro residues" evidence="1">
    <location>
        <begin position="51"/>
        <end position="96"/>
    </location>
</feature>
<keyword evidence="2" id="KW-1133">Transmembrane helix</keyword>
<accession>A0A8J4CCK1</accession>
<evidence type="ECO:0000256" key="2">
    <source>
        <dbReference type="SAM" id="Phobius"/>
    </source>
</evidence>
<proteinExistence type="predicted"/>
<organism evidence="4 5">
    <name type="scientific">Volvox reticuliferus</name>
    <dbReference type="NCBI Taxonomy" id="1737510"/>
    <lineage>
        <taxon>Eukaryota</taxon>
        <taxon>Viridiplantae</taxon>
        <taxon>Chlorophyta</taxon>
        <taxon>core chlorophytes</taxon>
        <taxon>Chlorophyceae</taxon>
        <taxon>CS clade</taxon>
        <taxon>Chlamydomonadales</taxon>
        <taxon>Volvocaceae</taxon>
        <taxon>Volvox</taxon>
    </lineage>
</organism>
<feature type="transmembrane region" description="Helical" evidence="2">
    <location>
        <begin position="921"/>
        <end position="940"/>
    </location>
</feature>
<keyword evidence="2" id="KW-0472">Membrane</keyword>
<sequence>MRARSVFALPVLHLLFCAATCISEPIHKNESTSFRFGASRRVLATRRRSPSPMPPDIPTPPDYPLYPGPMPPAPRFPRPPSPRPPRSPRPPPPFPPAELEAAAPTVPCAWVTIDPEVFRTRRILFSPSSDPQLLAGSAFGYSLEISGVTTTGALSVAVCAAASSCMSWDAATMEDSDPRDAILLQPPRETRLTLPGADYPNGVFVTTYSRGAFESFSVEVCALVPQDAVCSEGFGAMSVMRTKDAWPSETIVSPNGPNGAPRSASTSWSPDLAKLAAAAADSPAAVLTSSCVPPPGIDAWRKVVFSWGWDFGGLPPSLASSGFVAVYRRYPLTKMSPGSYSLKFMKPENVSLAVIVRVQDANPDVAGTPAALREVVAAADGTILVVPGGDVHDITFVYQVPPLERLGNITTMSAAITMPWRPAPPSPPPAPPSPPLPPRPPWPEPPPSPRPPPPWPPSPRPRSPNPPLPRPPSPPSTPAPPSIPSPQTPSPPPPYPPEDLLVLEPPFPCAWVTLYGTDFRSRRFLFPPTPDPAASALPNLVYTVEAAGYVRTQSVIVCSSAEPCAHPAAAEPYGAEEDLTTAAVVPVRTIEALNFDAGGLEVYDMANRRVQIPAFGYPGGVFVLAGSDGGYNSYSVEICTLVPRDTICANLHGVMSVLRPMDAWPSEIDPYGEYGAVLYSITAWSPEHARLAATAADSPLAVLTSSCAPPPGINPKGGVVFSWGWDFGGLPPSLASSGFVAVYRRYPLTKMSPGSYSLKFMKPENVSLAVIVRVQDANPDVAGTPAALREVVATFENDRLEVGQGQVHDITIVFRVPSLVQVGNVAQMSAALAMTWAPSPPSPPPSPPLPLPPPAFPLAPLLPSPPPLPPNPPRPPSPPPFPPKPPSPPPQPSPSLNMIGQSGRNQVVATGSGGLAAAMRLQRGAATLFTILIGLLLTFFF</sequence>
<dbReference type="Proteomes" id="UP000747110">
    <property type="component" value="Unassembled WGS sequence"/>
</dbReference>
<dbReference type="PANTHER" id="PTHR24216">
    <property type="entry name" value="PAXILLIN-RELATED"/>
    <property type="match status" value="1"/>
</dbReference>
<feature type="signal peptide" evidence="3">
    <location>
        <begin position="1"/>
        <end position="23"/>
    </location>
</feature>
<feature type="region of interest" description="Disordered" evidence="1">
    <location>
        <begin position="45"/>
        <end position="98"/>
    </location>
</feature>
<name>A0A8J4CCK1_9CHLO</name>
<evidence type="ECO:0000256" key="1">
    <source>
        <dbReference type="SAM" id="MobiDB-lite"/>
    </source>
</evidence>
<feature type="region of interest" description="Disordered" evidence="1">
    <location>
        <begin position="836"/>
        <end position="900"/>
    </location>
</feature>
<feature type="chain" id="PRO_5035325109" evidence="3">
    <location>
        <begin position="24"/>
        <end position="941"/>
    </location>
</feature>
<protein>
    <submittedName>
        <fullName evidence="4">Uncharacterized protein</fullName>
    </submittedName>
</protein>
<feature type="compositionally biased region" description="Pro residues" evidence="1">
    <location>
        <begin position="443"/>
        <end position="497"/>
    </location>
</feature>
<gene>
    <name evidence="4" type="ORF">Vretifemale_5765</name>
</gene>
<keyword evidence="3" id="KW-0732">Signal</keyword>
<feature type="compositionally biased region" description="Pro residues" evidence="1">
    <location>
        <begin position="838"/>
        <end position="893"/>
    </location>
</feature>
<reference evidence="4" key="1">
    <citation type="journal article" date="2021" name="Proc. Natl. Acad. Sci. U.S.A.">
        <title>Three genomes in the algal genus Volvox reveal the fate of a haploid sex-determining region after a transition to homothallism.</title>
        <authorList>
            <person name="Yamamoto K."/>
            <person name="Hamaji T."/>
            <person name="Kawai-Toyooka H."/>
            <person name="Matsuzaki R."/>
            <person name="Takahashi F."/>
            <person name="Nishimura Y."/>
            <person name="Kawachi M."/>
            <person name="Noguchi H."/>
            <person name="Minakuchi Y."/>
            <person name="Umen J.G."/>
            <person name="Toyoda A."/>
            <person name="Nozaki H."/>
        </authorList>
    </citation>
    <scope>NUCLEOTIDE SEQUENCE</scope>
    <source>
        <strain evidence="4">NIES-3786</strain>
    </source>
</reference>
<dbReference type="OrthoDB" id="545273at2759"/>
<evidence type="ECO:0000313" key="4">
    <source>
        <dbReference type="EMBL" id="GIL76023.1"/>
    </source>
</evidence>
<dbReference type="AlphaFoldDB" id="A0A8J4CCK1"/>
<dbReference type="PANTHER" id="PTHR24216:SF65">
    <property type="entry name" value="PAXILLIN-LIKE PROTEIN 1"/>
    <property type="match status" value="1"/>
</dbReference>
<evidence type="ECO:0000313" key="5">
    <source>
        <dbReference type="Proteomes" id="UP000747110"/>
    </source>
</evidence>
<feature type="region of interest" description="Disordered" evidence="1">
    <location>
        <begin position="443"/>
        <end position="499"/>
    </location>
</feature>
<keyword evidence="5" id="KW-1185">Reference proteome</keyword>
<keyword evidence="2" id="KW-0812">Transmembrane</keyword>
<evidence type="ECO:0000256" key="3">
    <source>
        <dbReference type="SAM" id="SignalP"/>
    </source>
</evidence>